<dbReference type="STRING" id="870908.SAMN04488044_3184"/>
<accession>A0A1M5VIS1</accession>
<dbReference type="Gene3D" id="3.30.300.90">
    <property type="entry name" value="BolA-like"/>
    <property type="match status" value="1"/>
</dbReference>
<dbReference type="PIRSF" id="PIRSF003113">
    <property type="entry name" value="BolA"/>
    <property type="match status" value="1"/>
</dbReference>
<keyword evidence="3" id="KW-1185">Reference proteome</keyword>
<comment type="similarity">
    <text evidence="1">Belongs to the BolA/IbaG family.</text>
</comment>
<organism evidence="2 3">
    <name type="scientific">Cognatishimia maritima</name>
    <dbReference type="NCBI Taxonomy" id="870908"/>
    <lineage>
        <taxon>Bacteria</taxon>
        <taxon>Pseudomonadati</taxon>
        <taxon>Pseudomonadota</taxon>
        <taxon>Alphaproteobacteria</taxon>
        <taxon>Rhodobacterales</taxon>
        <taxon>Paracoccaceae</taxon>
        <taxon>Cognatishimia</taxon>
    </lineage>
</organism>
<evidence type="ECO:0000256" key="1">
    <source>
        <dbReference type="RuleBase" id="RU003860"/>
    </source>
</evidence>
<gene>
    <name evidence="2" type="ORF">SAMN04488044_3184</name>
</gene>
<dbReference type="InterPro" id="IPR036065">
    <property type="entry name" value="BolA-like_sf"/>
</dbReference>
<reference evidence="3" key="1">
    <citation type="submission" date="2016-11" db="EMBL/GenBank/DDBJ databases">
        <authorList>
            <person name="Varghese N."/>
            <person name="Submissions S."/>
        </authorList>
    </citation>
    <scope>NUCLEOTIDE SEQUENCE [LARGE SCALE GENOMIC DNA]</scope>
    <source>
        <strain evidence="3">DSM 28223</strain>
    </source>
</reference>
<dbReference type="PANTHER" id="PTHR46230">
    <property type="match status" value="1"/>
</dbReference>
<proteinExistence type="inferred from homology"/>
<name>A0A1M5VIS1_9RHOB</name>
<dbReference type="GO" id="GO:0016226">
    <property type="term" value="P:iron-sulfur cluster assembly"/>
    <property type="evidence" value="ECO:0007669"/>
    <property type="project" value="TreeGrafter"/>
</dbReference>
<evidence type="ECO:0000313" key="3">
    <source>
        <dbReference type="Proteomes" id="UP000184211"/>
    </source>
</evidence>
<dbReference type="PANTHER" id="PTHR46230:SF7">
    <property type="entry name" value="BOLA-LIKE PROTEIN 1"/>
    <property type="match status" value="1"/>
</dbReference>
<dbReference type="InterPro" id="IPR002634">
    <property type="entry name" value="BolA"/>
</dbReference>
<dbReference type="OrthoDB" id="9811118at2"/>
<protein>
    <submittedName>
        <fullName evidence="2">BolA protein</fullName>
    </submittedName>
</protein>
<dbReference type="SUPFAM" id="SSF82657">
    <property type="entry name" value="BolA-like"/>
    <property type="match status" value="1"/>
</dbReference>
<sequence>MSVKDEIHARLSAAFEPAELVVVDDSESHRGHAEYQEGGESHFNVHIRAQAFEGMSRIARHRSVHKALGAELVGRIHALALDIGAPED</sequence>
<evidence type="ECO:0000313" key="2">
    <source>
        <dbReference type="EMBL" id="SHH75095.1"/>
    </source>
</evidence>
<dbReference type="EMBL" id="FQWM01000008">
    <property type="protein sequence ID" value="SHH75095.1"/>
    <property type="molecule type" value="Genomic_DNA"/>
</dbReference>
<dbReference type="Proteomes" id="UP000184211">
    <property type="component" value="Unassembled WGS sequence"/>
</dbReference>
<dbReference type="Pfam" id="PF01722">
    <property type="entry name" value="BolA"/>
    <property type="match status" value="1"/>
</dbReference>
<dbReference type="AlphaFoldDB" id="A0A1M5VIS1"/>
<dbReference type="RefSeq" id="WP_072794013.1">
    <property type="nucleotide sequence ID" value="NZ_FQWM01000008.1"/>
</dbReference>